<dbReference type="PANTHER" id="PTHR11863">
    <property type="entry name" value="STEROL DESATURASE"/>
    <property type="match status" value="1"/>
</dbReference>
<dbReference type="EMBL" id="FWFX01000001">
    <property type="protein sequence ID" value="SLN15824.1"/>
    <property type="molecule type" value="Genomic_DNA"/>
</dbReference>
<dbReference type="Pfam" id="PF04116">
    <property type="entry name" value="FA_hydroxylase"/>
    <property type="match status" value="1"/>
</dbReference>
<protein>
    <submittedName>
        <fullName evidence="7">Fatty acid hydroxylase superfamily protein</fullName>
    </submittedName>
</protein>
<dbReference type="InterPro" id="IPR050307">
    <property type="entry name" value="Sterol_Desaturase_Related"/>
</dbReference>
<accession>A0A1X6YAV5</accession>
<dbReference type="GO" id="GO:0005506">
    <property type="term" value="F:iron ion binding"/>
    <property type="evidence" value="ECO:0007669"/>
    <property type="project" value="InterPro"/>
</dbReference>
<keyword evidence="2 5" id="KW-0812">Transmembrane</keyword>
<keyword evidence="3 5" id="KW-1133">Transmembrane helix</keyword>
<evidence type="ECO:0000256" key="3">
    <source>
        <dbReference type="ARBA" id="ARBA00022989"/>
    </source>
</evidence>
<dbReference type="GO" id="GO:0008610">
    <property type="term" value="P:lipid biosynthetic process"/>
    <property type="evidence" value="ECO:0007669"/>
    <property type="project" value="InterPro"/>
</dbReference>
<keyword evidence="8" id="KW-1185">Reference proteome</keyword>
<feature type="transmembrane region" description="Helical" evidence="5">
    <location>
        <begin position="79"/>
        <end position="103"/>
    </location>
</feature>
<feature type="transmembrane region" description="Helical" evidence="5">
    <location>
        <begin position="173"/>
        <end position="193"/>
    </location>
</feature>
<evidence type="ECO:0000313" key="8">
    <source>
        <dbReference type="Proteomes" id="UP000193061"/>
    </source>
</evidence>
<dbReference type="InterPro" id="IPR006694">
    <property type="entry name" value="Fatty_acid_hydroxylase"/>
</dbReference>
<dbReference type="Proteomes" id="UP000193061">
    <property type="component" value="Unassembled WGS sequence"/>
</dbReference>
<feature type="transmembrane region" description="Helical" evidence="5">
    <location>
        <begin position="137"/>
        <end position="158"/>
    </location>
</feature>
<evidence type="ECO:0000259" key="6">
    <source>
        <dbReference type="Pfam" id="PF04116"/>
    </source>
</evidence>
<comment type="subcellular location">
    <subcellularLocation>
        <location evidence="1">Membrane</location>
    </subcellularLocation>
</comment>
<dbReference type="AlphaFoldDB" id="A0A1X6YAV5"/>
<dbReference type="OrthoDB" id="9770329at2"/>
<proteinExistence type="predicted"/>
<organism evidence="7 8">
    <name type="scientific">Roseovarius albus</name>
    <dbReference type="NCBI Taxonomy" id="1247867"/>
    <lineage>
        <taxon>Bacteria</taxon>
        <taxon>Pseudomonadati</taxon>
        <taxon>Pseudomonadota</taxon>
        <taxon>Alphaproteobacteria</taxon>
        <taxon>Rhodobacterales</taxon>
        <taxon>Roseobacteraceae</taxon>
        <taxon>Roseovarius</taxon>
    </lineage>
</organism>
<keyword evidence="4 5" id="KW-0472">Membrane</keyword>
<feature type="domain" description="Fatty acid hydroxylase" evidence="6">
    <location>
        <begin position="180"/>
        <end position="309"/>
    </location>
</feature>
<evidence type="ECO:0000313" key="7">
    <source>
        <dbReference type="EMBL" id="SLN15824.1"/>
    </source>
</evidence>
<dbReference type="RefSeq" id="WP_085803941.1">
    <property type="nucleotide sequence ID" value="NZ_FWFX01000001.1"/>
</dbReference>
<reference evidence="7 8" key="1">
    <citation type="submission" date="2017-03" db="EMBL/GenBank/DDBJ databases">
        <authorList>
            <person name="Afonso C.L."/>
            <person name="Miller P.J."/>
            <person name="Scott M.A."/>
            <person name="Spackman E."/>
            <person name="Goraichik I."/>
            <person name="Dimitrov K.M."/>
            <person name="Suarez D.L."/>
            <person name="Swayne D.E."/>
        </authorList>
    </citation>
    <scope>NUCLEOTIDE SEQUENCE [LARGE SCALE GENOMIC DNA]</scope>
    <source>
        <strain evidence="7 8">CECT 7450</strain>
    </source>
</reference>
<feature type="transmembrane region" description="Helical" evidence="5">
    <location>
        <begin position="230"/>
        <end position="254"/>
    </location>
</feature>
<gene>
    <name evidence="7" type="ORF">ROA7450_00374</name>
</gene>
<name>A0A1X6YAV5_9RHOB</name>
<evidence type="ECO:0000256" key="2">
    <source>
        <dbReference type="ARBA" id="ARBA00022692"/>
    </source>
</evidence>
<evidence type="ECO:0000256" key="5">
    <source>
        <dbReference type="SAM" id="Phobius"/>
    </source>
</evidence>
<dbReference type="GO" id="GO:0016491">
    <property type="term" value="F:oxidoreductase activity"/>
    <property type="evidence" value="ECO:0007669"/>
    <property type="project" value="InterPro"/>
</dbReference>
<feature type="transmembrane region" description="Helical" evidence="5">
    <location>
        <begin position="48"/>
        <end position="67"/>
    </location>
</feature>
<dbReference type="GO" id="GO:0016020">
    <property type="term" value="C:membrane"/>
    <property type="evidence" value="ECO:0007669"/>
    <property type="project" value="UniProtKB-SubCell"/>
</dbReference>
<evidence type="ECO:0000256" key="4">
    <source>
        <dbReference type="ARBA" id="ARBA00023136"/>
    </source>
</evidence>
<sequence length="332" mass="39562">MADTNTRPPRRKIWNYTPELPLKTSPYWDWPLKPLASAKYLLKSWNPVAQRFFILIMAFVVVTWFSPDLERTKTLSFDWIFEIWLRDLVILLVIAGGLHLALWKFRTQQDEYRYDMRPMAKGAKVFYFKNQVWDNMFWTLGPALLFATLWESLMWYAYANGWATMITFDSNPVWFITLIVLIPIWAGLHFYFLHRLLHVGKLYTWVHAWHHKNINTGPWSGLAMHPIESFFLFFDTMIFFLLAANPVHVLFLIFHHVIGAPTSHAGFENIKLGKTAKLEIGDFYHQLHHKFFDCNYGTYETPWDEWFNTFHDGTDEGNELVKERRRKIWSTQ</sequence>
<evidence type="ECO:0000256" key="1">
    <source>
        <dbReference type="ARBA" id="ARBA00004370"/>
    </source>
</evidence>